<proteinExistence type="predicted"/>
<accession>A0A1M7TWG0</accession>
<evidence type="ECO:0000313" key="2">
    <source>
        <dbReference type="EMBL" id="SHN75046.1"/>
    </source>
</evidence>
<dbReference type="RefSeq" id="WP_172806027.1">
    <property type="nucleotide sequence ID" value="NZ_LT670849.1"/>
</dbReference>
<name>A0A1M7TWG0_9BRAD</name>
<feature type="compositionally biased region" description="Basic and acidic residues" evidence="1">
    <location>
        <begin position="43"/>
        <end position="52"/>
    </location>
</feature>
<evidence type="ECO:0000256" key="1">
    <source>
        <dbReference type="SAM" id="MobiDB-lite"/>
    </source>
</evidence>
<evidence type="ECO:0000313" key="3">
    <source>
        <dbReference type="Proteomes" id="UP000184096"/>
    </source>
</evidence>
<feature type="region of interest" description="Disordered" evidence="1">
    <location>
        <begin position="1"/>
        <end position="52"/>
    </location>
</feature>
<organism evidence="2 3">
    <name type="scientific">Bradyrhizobium erythrophlei</name>
    <dbReference type="NCBI Taxonomy" id="1437360"/>
    <lineage>
        <taxon>Bacteria</taxon>
        <taxon>Pseudomonadati</taxon>
        <taxon>Pseudomonadota</taxon>
        <taxon>Alphaproteobacteria</taxon>
        <taxon>Hyphomicrobiales</taxon>
        <taxon>Nitrobacteraceae</taxon>
        <taxon>Bradyrhizobium</taxon>
    </lineage>
</organism>
<dbReference type="AlphaFoldDB" id="A0A1M7TWG0"/>
<reference evidence="3" key="1">
    <citation type="submission" date="2016-11" db="EMBL/GenBank/DDBJ databases">
        <authorList>
            <person name="Varghese N."/>
            <person name="Submissions S."/>
        </authorList>
    </citation>
    <scope>NUCLEOTIDE SEQUENCE [LARGE SCALE GENOMIC DNA]</scope>
    <source>
        <strain evidence="3">GAS401</strain>
    </source>
</reference>
<gene>
    <name evidence="2" type="ORF">SAMN05444170_2863</name>
</gene>
<keyword evidence="3" id="KW-1185">Reference proteome</keyword>
<dbReference type="EMBL" id="LT670849">
    <property type="protein sequence ID" value="SHN75046.1"/>
    <property type="molecule type" value="Genomic_DNA"/>
</dbReference>
<protein>
    <submittedName>
        <fullName evidence="2">Uncharacterized protein</fullName>
    </submittedName>
</protein>
<sequence length="52" mass="5914">MADQIKLPRALSDEPNAPKPLRPSHQKIIENLDRWANSSELQPPRRPDDEAA</sequence>
<dbReference type="Proteomes" id="UP000184096">
    <property type="component" value="Chromosome I"/>
</dbReference>